<proteinExistence type="predicted"/>
<sequence>MCLRVIAVGAIITILTFGGLCPAFAQLPVNPDVARAEAVGFEARHLQEAGKNPAGLEVTLRQPEGRTQFHMGEIIPFDEVFSSQVKGKYRLNPGGEDSVVVDRERDAPDVGSVNYDLGQITVINGAGPQWRDLESAPVTTSLRLNVSRRFDQPGSYRIYTKTWRAQNRKASGVEAFLGGSMTAVSNIVQIEILPDDPSWSAQMLAKALATFQRTGRDMAADPREADTLEYLDTPTSVQAIIDHYGAFTMMDSWNSPWYFAGRQGLMRSRRTADDAAWMQAKIADPQFPIMPFFIADLSWVQTRAAYPAPMTSWPSADRARQSAWNQEMKARTAKRAAFLIQNLKLLSAALSHKRSDALVHSAFTLAAKGTGLPISPATQKAAAPILISHFDTLAPDEQSALLDDFSWPAIRSPRMLPVLRRLYESPHVRSQGAMAVFEARQPRTLALRRIWELSPAEGRRLILAEIARPNPRIEMDLMASLPDATLPSVEHKLAANLLVNGDPSANAFLIQRYGARAILPQIQAFYTHNPGPWVCSLQAPLLAYFLRVAPKFGAAEVRKALWDRKDTDCYLTLFTEIAKLRPSPSMAPDLQKIAIASLADQNPSVASDAARALGAYGSPAAKDALWRRLRQLHAQRPTPAVKTSQAAVAQAIANSAAWLTDQTALDEILRLCPIAHSLNDLGIYTVDQGKHACLYMDVVTEDKHREQWRVGPCSLTSRTALQHKLAQYPRGTAFTLRNDATLSEPQAIDSALGDIKAFLKQRGMSLNLDQ</sequence>
<reference evidence="1 2" key="1">
    <citation type="journal article" date="2019" name="Int. J. Syst. Evol. Microbiol.">
        <title>Capsulimonas corticalis gen. nov., sp. nov., an aerobic capsulated bacterium, of a novel bacterial order, Capsulimonadales ord. nov., of the class Armatimonadia of the phylum Armatimonadetes.</title>
        <authorList>
            <person name="Li J."/>
            <person name="Kudo C."/>
            <person name="Tonouchi A."/>
        </authorList>
    </citation>
    <scope>NUCLEOTIDE SEQUENCE [LARGE SCALE GENOMIC DNA]</scope>
    <source>
        <strain evidence="1 2">AX-7</strain>
    </source>
</reference>
<evidence type="ECO:0000313" key="1">
    <source>
        <dbReference type="EMBL" id="BDI29092.1"/>
    </source>
</evidence>
<gene>
    <name evidence="1" type="ORF">CCAX7_11430</name>
</gene>
<protein>
    <submittedName>
        <fullName evidence="1">Uncharacterized protein</fullName>
    </submittedName>
</protein>
<accession>A0A9N7L0A5</accession>
<dbReference type="Proteomes" id="UP000287394">
    <property type="component" value="Chromosome"/>
</dbReference>
<name>A0A9N7L0A5_9BACT</name>
<dbReference type="KEGG" id="ccot:CCAX7_11430"/>
<organism evidence="1 2">
    <name type="scientific">Capsulimonas corticalis</name>
    <dbReference type="NCBI Taxonomy" id="2219043"/>
    <lineage>
        <taxon>Bacteria</taxon>
        <taxon>Bacillati</taxon>
        <taxon>Armatimonadota</taxon>
        <taxon>Armatimonadia</taxon>
        <taxon>Capsulimonadales</taxon>
        <taxon>Capsulimonadaceae</taxon>
        <taxon>Capsulimonas</taxon>
    </lineage>
</organism>
<keyword evidence="2" id="KW-1185">Reference proteome</keyword>
<dbReference type="AlphaFoldDB" id="A0A9N7L0A5"/>
<evidence type="ECO:0000313" key="2">
    <source>
        <dbReference type="Proteomes" id="UP000287394"/>
    </source>
</evidence>
<dbReference type="EMBL" id="AP025739">
    <property type="protein sequence ID" value="BDI29092.1"/>
    <property type="molecule type" value="Genomic_DNA"/>
</dbReference>